<dbReference type="OMA" id="IMHYANF"/>
<dbReference type="PANTHER" id="PTHR45626">
    <property type="entry name" value="TRANSCRIPTION TERMINATION FACTOR 2-RELATED"/>
    <property type="match status" value="1"/>
</dbReference>
<dbReference type="PANTHER" id="PTHR45626:SF12">
    <property type="entry name" value="DNA REPAIR PROTEIN RAD16"/>
    <property type="match status" value="1"/>
</dbReference>
<accession>D7FUS8</accession>
<evidence type="ECO:0000313" key="5">
    <source>
        <dbReference type="Proteomes" id="UP000002630"/>
    </source>
</evidence>
<keyword evidence="2" id="KW-0378">Hydrolase</keyword>
<evidence type="ECO:0000256" key="1">
    <source>
        <dbReference type="ARBA" id="ARBA00022741"/>
    </source>
</evidence>
<dbReference type="EMBL" id="FN649741">
    <property type="protein sequence ID" value="CBJ31734.1"/>
    <property type="molecule type" value="Genomic_DNA"/>
</dbReference>
<dbReference type="InParanoid" id="D7FUS8"/>
<keyword evidence="5" id="KW-1185">Reference proteome</keyword>
<evidence type="ECO:0000313" key="4">
    <source>
        <dbReference type="EMBL" id="CBJ31734.1"/>
    </source>
</evidence>
<keyword evidence="3" id="KW-0067">ATP-binding</keyword>
<dbReference type="OrthoDB" id="448448at2759"/>
<evidence type="ECO:0000256" key="2">
    <source>
        <dbReference type="ARBA" id="ARBA00022801"/>
    </source>
</evidence>
<reference evidence="4 5" key="1">
    <citation type="journal article" date="2010" name="Nature">
        <title>The Ectocarpus genome and the independent evolution of multicellularity in brown algae.</title>
        <authorList>
            <person name="Cock J.M."/>
            <person name="Sterck L."/>
            <person name="Rouze P."/>
            <person name="Scornet D."/>
            <person name="Allen A.E."/>
            <person name="Amoutzias G."/>
            <person name="Anthouard V."/>
            <person name="Artiguenave F."/>
            <person name="Aury J.M."/>
            <person name="Badger J.H."/>
            <person name="Beszteri B."/>
            <person name="Billiau K."/>
            <person name="Bonnet E."/>
            <person name="Bothwell J.H."/>
            <person name="Bowler C."/>
            <person name="Boyen C."/>
            <person name="Brownlee C."/>
            <person name="Carrano C.J."/>
            <person name="Charrier B."/>
            <person name="Cho G.Y."/>
            <person name="Coelho S.M."/>
            <person name="Collen J."/>
            <person name="Corre E."/>
            <person name="Da Silva C."/>
            <person name="Delage L."/>
            <person name="Delaroque N."/>
            <person name="Dittami S.M."/>
            <person name="Doulbeau S."/>
            <person name="Elias M."/>
            <person name="Farnham G."/>
            <person name="Gachon C.M."/>
            <person name="Gschloessl B."/>
            <person name="Heesch S."/>
            <person name="Jabbari K."/>
            <person name="Jubin C."/>
            <person name="Kawai H."/>
            <person name="Kimura K."/>
            <person name="Kloareg B."/>
            <person name="Kupper F.C."/>
            <person name="Lang D."/>
            <person name="Le Bail A."/>
            <person name="Leblanc C."/>
            <person name="Lerouge P."/>
            <person name="Lohr M."/>
            <person name="Lopez P.J."/>
            <person name="Martens C."/>
            <person name="Maumus F."/>
            <person name="Michel G."/>
            <person name="Miranda-Saavedra D."/>
            <person name="Morales J."/>
            <person name="Moreau H."/>
            <person name="Motomura T."/>
            <person name="Nagasato C."/>
            <person name="Napoli C.A."/>
            <person name="Nelson D.R."/>
            <person name="Nyvall-Collen P."/>
            <person name="Peters A.F."/>
            <person name="Pommier C."/>
            <person name="Potin P."/>
            <person name="Poulain J."/>
            <person name="Quesneville H."/>
            <person name="Read B."/>
            <person name="Rensing S.A."/>
            <person name="Ritter A."/>
            <person name="Rousvoal S."/>
            <person name="Samanta M."/>
            <person name="Samson G."/>
            <person name="Schroeder D.C."/>
            <person name="Segurens B."/>
            <person name="Strittmatter M."/>
            <person name="Tonon T."/>
            <person name="Tregear J.W."/>
            <person name="Valentin K."/>
            <person name="von Dassow P."/>
            <person name="Yamagishi T."/>
            <person name="Van de Peer Y."/>
            <person name="Wincker P."/>
        </authorList>
    </citation>
    <scope>NUCLEOTIDE SEQUENCE [LARGE SCALE GENOMIC DNA]</scope>
    <source>
        <strain evidence="5">Ec32 / CCAP1310/4</strain>
    </source>
</reference>
<sequence length="126" mass="14837">MSLVGELYSLVRFLRLDPHAFYQCRSKGCDCKSLNYRFGPEWRACEECGHTPIMHYANFNRHILNPISRTGYVGEGKKAFLRLKREVLDMILLRRTKSNRSNDICLPPRIVRVRQHRLDEREEVGS</sequence>
<dbReference type="GO" id="GO:0016787">
    <property type="term" value="F:hydrolase activity"/>
    <property type="evidence" value="ECO:0007669"/>
    <property type="project" value="UniProtKB-KW"/>
</dbReference>
<proteinExistence type="predicted"/>
<keyword evidence="1" id="KW-0547">Nucleotide-binding</keyword>
<dbReference type="eggNOG" id="KOG1002">
    <property type="taxonomic scope" value="Eukaryota"/>
</dbReference>
<name>D7FUS8_ECTSI</name>
<evidence type="ECO:0000256" key="3">
    <source>
        <dbReference type="ARBA" id="ARBA00022840"/>
    </source>
</evidence>
<dbReference type="STRING" id="2880.D7FUS8"/>
<dbReference type="GO" id="GO:0006289">
    <property type="term" value="P:nucleotide-excision repair"/>
    <property type="evidence" value="ECO:0007669"/>
    <property type="project" value="TreeGrafter"/>
</dbReference>
<dbReference type="InterPro" id="IPR050628">
    <property type="entry name" value="SNF2_RAD54_helicase_TF"/>
</dbReference>
<dbReference type="GO" id="GO:0005634">
    <property type="term" value="C:nucleus"/>
    <property type="evidence" value="ECO:0007669"/>
    <property type="project" value="TreeGrafter"/>
</dbReference>
<dbReference type="AlphaFoldDB" id="D7FUS8"/>
<dbReference type="EMBL" id="FN648463">
    <property type="protein sequence ID" value="CBJ31734.1"/>
    <property type="molecule type" value="Genomic_DNA"/>
</dbReference>
<dbReference type="GO" id="GO:0005524">
    <property type="term" value="F:ATP binding"/>
    <property type="evidence" value="ECO:0007669"/>
    <property type="project" value="UniProtKB-KW"/>
</dbReference>
<dbReference type="Proteomes" id="UP000002630">
    <property type="component" value="Linkage Group LG16"/>
</dbReference>
<dbReference type="GO" id="GO:0008094">
    <property type="term" value="F:ATP-dependent activity, acting on DNA"/>
    <property type="evidence" value="ECO:0007669"/>
    <property type="project" value="TreeGrafter"/>
</dbReference>
<organism evidence="4 5">
    <name type="scientific">Ectocarpus siliculosus</name>
    <name type="common">Brown alga</name>
    <name type="synonym">Conferva siliculosa</name>
    <dbReference type="NCBI Taxonomy" id="2880"/>
    <lineage>
        <taxon>Eukaryota</taxon>
        <taxon>Sar</taxon>
        <taxon>Stramenopiles</taxon>
        <taxon>Ochrophyta</taxon>
        <taxon>PX clade</taxon>
        <taxon>Phaeophyceae</taxon>
        <taxon>Ectocarpales</taxon>
        <taxon>Ectocarpaceae</taxon>
        <taxon>Ectocarpus</taxon>
    </lineage>
</organism>
<gene>
    <name evidence="4" type="ORF">Esi_0279_0001</name>
</gene>
<protein>
    <submittedName>
        <fullName evidence="4">Uncharacterized protein</fullName>
    </submittedName>
</protein>